<feature type="transmembrane region" description="Helical" evidence="1">
    <location>
        <begin position="108"/>
        <end position="128"/>
    </location>
</feature>
<comment type="caution">
    <text evidence="2">The sequence shown here is derived from an EMBL/GenBank/DDBJ whole genome shotgun (WGS) entry which is preliminary data.</text>
</comment>
<dbReference type="EMBL" id="JAHQCW010000016">
    <property type="protein sequence ID" value="MBU9737085.1"/>
    <property type="molecule type" value="Genomic_DNA"/>
</dbReference>
<dbReference type="Proteomes" id="UP000712157">
    <property type="component" value="Unassembled WGS sequence"/>
</dbReference>
<protein>
    <submittedName>
        <fullName evidence="2">Uncharacterized protein</fullName>
    </submittedName>
</protein>
<keyword evidence="1" id="KW-0812">Transmembrane</keyword>
<gene>
    <name evidence="2" type="ORF">KTH89_11080</name>
</gene>
<feature type="transmembrane region" description="Helical" evidence="1">
    <location>
        <begin position="54"/>
        <end position="71"/>
    </location>
</feature>
<evidence type="ECO:0000313" key="3">
    <source>
        <dbReference type="Proteomes" id="UP000712157"/>
    </source>
</evidence>
<feature type="transmembrane region" description="Helical" evidence="1">
    <location>
        <begin position="77"/>
        <end position="96"/>
    </location>
</feature>
<sequence>MHVNARQMAFTGVSLALTILLMILSGILKFNTLFLLGAASFFVGIVIREFGMGLGAAFYGASILLSFMVAPNKLHCITFAAMGLYILIVESVWRQLGRTKTALNRKALFWAAKYLIFNILYIPILFLFPRLLFQQEHTSSYLWIALAVGQVVLFVYDRAYEYFQFAVWGKLRKHLKLDK</sequence>
<dbReference type="RefSeq" id="WP_158347727.1">
    <property type="nucleotide sequence ID" value="NZ_JAHQCW010000016.1"/>
</dbReference>
<accession>A0A949NI29</accession>
<name>A0A949NI29_9FIRM</name>
<proteinExistence type="predicted"/>
<evidence type="ECO:0000256" key="1">
    <source>
        <dbReference type="SAM" id="Phobius"/>
    </source>
</evidence>
<organism evidence="2 3">
    <name type="scientific">Diplocloster agilis</name>
    <dbReference type="NCBI Taxonomy" id="2850323"/>
    <lineage>
        <taxon>Bacteria</taxon>
        <taxon>Bacillati</taxon>
        <taxon>Bacillota</taxon>
        <taxon>Clostridia</taxon>
        <taxon>Lachnospirales</taxon>
        <taxon>Lachnospiraceae</taxon>
        <taxon>Diplocloster</taxon>
    </lineage>
</organism>
<keyword evidence="3" id="KW-1185">Reference proteome</keyword>
<keyword evidence="1" id="KW-0472">Membrane</keyword>
<keyword evidence="1" id="KW-1133">Transmembrane helix</keyword>
<dbReference type="AlphaFoldDB" id="A0A949NI29"/>
<evidence type="ECO:0000313" key="2">
    <source>
        <dbReference type="EMBL" id="MBU9737085.1"/>
    </source>
</evidence>
<feature type="transmembrane region" description="Helical" evidence="1">
    <location>
        <begin position="140"/>
        <end position="156"/>
    </location>
</feature>
<reference evidence="2" key="1">
    <citation type="submission" date="2021-06" db="EMBL/GenBank/DDBJ databases">
        <title>Description of novel taxa of the family Lachnospiraceae.</title>
        <authorList>
            <person name="Chaplin A.V."/>
            <person name="Sokolova S.R."/>
            <person name="Pikina A.P."/>
            <person name="Korzhanova M."/>
            <person name="Belova V."/>
            <person name="Korostin D."/>
            <person name="Efimov B.A."/>
        </authorList>
    </citation>
    <scope>NUCLEOTIDE SEQUENCE</scope>
    <source>
        <strain evidence="2">ASD5720</strain>
    </source>
</reference>